<keyword evidence="1" id="KW-0677">Repeat</keyword>
<dbReference type="GO" id="GO:0042134">
    <property type="term" value="F:rRNA primary transcript binding"/>
    <property type="evidence" value="ECO:0007669"/>
    <property type="project" value="TreeGrafter"/>
</dbReference>
<name>A0A2K3MK19_TRIPR</name>
<dbReference type="GO" id="GO:0045727">
    <property type="term" value="P:positive regulation of translation"/>
    <property type="evidence" value="ECO:0007669"/>
    <property type="project" value="TreeGrafter"/>
</dbReference>
<reference evidence="2 3" key="1">
    <citation type="journal article" date="2014" name="Am. J. Bot.">
        <title>Genome assembly and annotation for red clover (Trifolium pratense; Fabaceae).</title>
        <authorList>
            <person name="Istvanek J."/>
            <person name="Jaros M."/>
            <person name="Krenek A."/>
            <person name="Repkova J."/>
        </authorList>
    </citation>
    <scope>NUCLEOTIDE SEQUENCE [LARGE SCALE GENOMIC DNA]</scope>
    <source>
        <strain evidence="3">cv. Tatra</strain>
        <tissue evidence="2">Young leaves</tissue>
    </source>
</reference>
<dbReference type="Proteomes" id="UP000236291">
    <property type="component" value="Unassembled WGS sequence"/>
</dbReference>
<evidence type="ECO:0000313" key="3">
    <source>
        <dbReference type="Proteomes" id="UP000236291"/>
    </source>
</evidence>
<dbReference type="GO" id="GO:0009570">
    <property type="term" value="C:chloroplast stroma"/>
    <property type="evidence" value="ECO:0007669"/>
    <property type="project" value="TreeGrafter"/>
</dbReference>
<accession>A0A2K3MK19</accession>
<comment type="caution">
    <text evidence="2">The sequence shown here is derived from an EMBL/GenBank/DDBJ whole genome shotgun (WGS) entry which is preliminary data.</text>
</comment>
<gene>
    <name evidence="2" type="ORF">L195_g047249</name>
</gene>
<dbReference type="PANTHER" id="PTHR47447:SF10">
    <property type="entry name" value="PENTATRICOPEPTIDE (PPR) REPEAT PROTEIN"/>
    <property type="match status" value="1"/>
</dbReference>
<dbReference type="GO" id="GO:0003729">
    <property type="term" value="F:mRNA binding"/>
    <property type="evidence" value="ECO:0007669"/>
    <property type="project" value="TreeGrafter"/>
</dbReference>
<sequence>MEDRAHDLFGLGLTLKIYSDIQSRSETEWCLNLKNLSFGATMTALHIWLDDLSKAFESGEELPQVLAIRWRHKPSHKDLAFVFESYLKELNSPFHKATDDISGRWFFRRFFATSQEAKSWLQSRGTNETDSDLNTTLLDVPVEALLP</sequence>
<dbReference type="AlphaFoldDB" id="A0A2K3MK19"/>
<evidence type="ECO:0000256" key="1">
    <source>
        <dbReference type="ARBA" id="ARBA00022737"/>
    </source>
</evidence>
<dbReference type="PANTHER" id="PTHR47447">
    <property type="entry name" value="OS03G0856100 PROTEIN"/>
    <property type="match status" value="1"/>
</dbReference>
<reference evidence="2 3" key="2">
    <citation type="journal article" date="2017" name="Front. Plant Sci.">
        <title>Gene Classification and Mining of Molecular Markers Useful in Red Clover (Trifolium pratense) Breeding.</title>
        <authorList>
            <person name="Istvanek J."/>
            <person name="Dluhosova J."/>
            <person name="Dluhos P."/>
            <person name="Patkova L."/>
            <person name="Nedelnik J."/>
            <person name="Repkova J."/>
        </authorList>
    </citation>
    <scope>NUCLEOTIDE SEQUENCE [LARGE SCALE GENOMIC DNA]</scope>
    <source>
        <strain evidence="3">cv. Tatra</strain>
        <tissue evidence="2">Young leaves</tissue>
    </source>
</reference>
<proteinExistence type="predicted"/>
<protein>
    <submittedName>
        <fullName evidence="2">Pentatricopeptide (PPR) repeat protein</fullName>
    </submittedName>
</protein>
<dbReference type="STRING" id="57577.A0A2K3MK19"/>
<evidence type="ECO:0000313" key="2">
    <source>
        <dbReference type="EMBL" id="PNX91120.1"/>
    </source>
</evidence>
<dbReference type="EMBL" id="ASHM01065089">
    <property type="protein sequence ID" value="PNX91120.1"/>
    <property type="molecule type" value="Genomic_DNA"/>
</dbReference>
<organism evidence="2 3">
    <name type="scientific">Trifolium pratense</name>
    <name type="common">Red clover</name>
    <dbReference type="NCBI Taxonomy" id="57577"/>
    <lineage>
        <taxon>Eukaryota</taxon>
        <taxon>Viridiplantae</taxon>
        <taxon>Streptophyta</taxon>
        <taxon>Embryophyta</taxon>
        <taxon>Tracheophyta</taxon>
        <taxon>Spermatophyta</taxon>
        <taxon>Magnoliopsida</taxon>
        <taxon>eudicotyledons</taxon>
        <taxon>Gunneridae</taxon>
        <taxon>Pentapetalae</taxon>
        <taxon>rosids</taxon>
        <taxon>fabids</taxon>
        <taxon>Fabales</taxon>
        <taxon>Fabaceae</taxon>
        <taxon>Papilionoideae</taxon>
        <taxon>50 kb inversion clade</taxon>
        <taxon>NPAAA clade</taxon>
        <taxon>Hologalegina</taxon>
        <taxon>IRL clade</taxon>
        <taxon>Trifolieae</taxon>
        <taxon>Trifolium</taxon>
    </lineage>
</organism>